<reference evidence="2" key="1">
    <citation type="submission" date="2022-01" db="EMBL/GenBank/DDBJ databases">
        <title>Jiella avicenniae sp. nov., a novel endophytic bacterium isolated from bark of Avicennia marina.</title>
        <authorList>
            <person name="Tuo L."/>
        </authorList>
    </citation>
    <scope>NUCLEOTIDE SEQUENCE</scope>
    <source>
        <strain evidence="2">CBK1P-4</strain>
    </source>
</reference>
<name>A0A9X1T3N5_9HYPH</name>
<evidence type="ECO:0000313" key="2">
    <source>
        <dbReference type="EMBL" id="MCE7026440.1"/>
    </source>
</evidence>
<accession>A0A9X1T3N5</accession>
<sequence>MGEELRWIIGAAFALIGLIGGFIARDRQLTSTIKMGDDVLHDRINRTRDEYLRRDDFNAHMGRIETTVSELRHELRDTRRETNERLDAIISAVNKAAMNGRNS</sequence>
<dbReference type="Proteomes" id="UP001139035">
    <property type="component" value="Unassembled WGS sequence"/>
</dbReference>
<keyword evidence="1" id="KW-0812">Transmembrane</keyword>
<proteinExistence type="predicted"/>
<evidence type="ECO:0000256" key="1">
    <source>
        <dbReference type="SAM" id="Phobius"/>
    </source>
</evidence>
<keyword evidence="1" id="KW-1133">Transmembrane helix</keyword>
<gene>
    <name evidence="2" type="ORF">LZD57_00420</name>
</gene>
<dbReference type="RefSeq" id="WP_233717144.1">
    <property type="nucleotide sequence ID" value="NZ_JAJUWU010000001.1"/>
</dbReference>
<keyword evidence="1" id="KW-0472">Membrane</keyword>
<comment type="caution">
    <text evidence="2">The sequence shown here is derived from an EMBL/GenBank/DDBJ whole genome shotgun (WGS) entry which is preliminary data.</text>
</comment>
<feature type="transmembrane region" description="Helical" evidence="1">
    <location>
        <begin position="6"/>
        <end position="24"/>
    </location>
</feature>
<evidence type="ECO:0000313" key="3">
    <source>
        <dbReference type="Proteomes" id="UP001139035"/>
    </source>
</evidence>
<organism evidence="2 3">
    <name type="scientific">Jiella avicenniae</name>
    <dbReference type="NCBI Taxonomy" id="2907202"/>
    <lineage>
        <taxon>Bacteria</taxon>
        <taxon>Pseudomonadati</taxon>
        <taxon>Pseudomonadota</taxon>
        <taxon>Alphaproteobacteria</taxon>
        <taxon>Hyphomicrobiales</taxon>
        <taxon>Aurantimonadaceae</taxon>
        <taxon>Jiella</taxon>
    </lineage>
</organism>
<dbReference type="AlphaFoldDB" id="A0A9X1T3N5"/>
<protein>
    <submittedName>
        <fullName evidence="2">Uncharacterized protein</fullName>
    </submittedName>
</protein>
<keyword evidence="3" id="KW-1185">Reference proteome</keyword>
<dbReference type="EMBL" id="JAJUWU010000001">
    <property type="protein sequence ID" value="MCE7026440.1"/>
    <property type="molecule type" value="Genomic_DNA"/>
</dbReference>